<comment type="caution">
    <text evidence="2">The sequence shown here is derived from an EMBL/GenBank/DDBJ whole genome shotgun (WGS) entry which is preliminary data.</text>
</comment>
<gene>
    <name evidence="2" type="ORF">M9Y10_045125</name>
</gene>
<organism evidence="2 3">
    <name type="scientific">Tritrichomonas musculus</name>
    <dbReference type="NCBI Taxonomy" id="1915356"/>
    <lineage>
        <taxon>Eukaryota</taxon>
        <taxon>Metamonada</taxon>
        <taxon>Parabasalia</taxon>
        <taxon>Tritrichomonadida</taxon>
        <taxon>Tritrichomonadidae</taxon>
        <taxon>Tritrichomonas</taxon>
    </lineage>
</organism>
<keyword evidence="3" id="KW-1185">Reference proteome</keyword>
<dbReference type="InterPro" id="IPR025659">
    <property type="entry name" value="Tubby-like_C"/>
</dbReference>
<evidence type="ECO:0000313" key="3">
    <source>
        <dbReference type="Proteomes" id="UP001470230"/>
    </source>
</evidence>
<evidence type="ECO:0000313" key="2">
    <source>
        <dbReference type="EMBL" id="KAK8882483.1"/>
    </source>
</evidence>
<name>A0ABR2JVK1_9EUKA</name>
<feature type="compositionally biased region" description="Low complexity" evidence="1">
    <location>
        <begin position="169"/>
        <end position="190"/>
    </location>
</feature>
<protein>
    <recommendedName>
        <fullName evidence="4">Tubby C-terminal domain-containing protein</fullName>
    </recommendedName>
</protein>
<reference evidence="2 3" key="1">
    <citation type="submission" date="2024-04" db="EMBL/GenBank/DDBJ databases">
        <title>Tritrichomonas musculus Genome.</title>
        <authorList>
            <person name="Alves-Ferreira E."/>
            <person name="Grigg M."/>
            <person name="Lorenzi H."/>
            <person name="Galac M."/>
        </authorList>
    </citation>
    <scope>NUCLEOTIDE SEQUENCE [LARGE SCALE GENOMIC DNA]</scope>
    <source>
        <strain evidence="2 3">EAF2021</strain>
    </source>
</reference>
<feature type="region of interest" description="Disordered" evidence="1">
    <location>
        <begin position="98"/>
        <end position="216"/>
    </location>
</feature>
<sequence>MRRLPGPPRGGMRGAYINRRPVGRPAIYPRPINTINLSESSSYDYESDDLPIIKTRPVNNQNSKFNIHEDFSSEYDYSYSIKETPIKRKTGANLYSDHDYSDSFDVQNPIVTESHPPENESQTQNTNKNNQRNTGSQNWSSKNQNNNAENANTDPNTNISVEVDELPPQNSLQENNNNSQNTNNQSQNAQTKVAVQNDEKAGKSNQLNAQNEADLQKVQPQVYDERLPISPENVIESPHNPPCYRIIWKRSGRLKSNIQMVFNDEILFNSKEGKTDIGKCHIICSDTNIDRYSKSYLGSLKKSQNLTRFTLFAPQGEEYQTHEGEVMGLSFFDPKEIKSYGVRAFRIAFPKKQPYFPSSKKMNLSKIAQNNLQSDDFTIFQTKLPELLPGPTLKLQFGNVHVISSVKNFILEDENNNVIFMIYKSSSGMCSVRISPPITPLVAFCISIAVITSNK</sequence>
<dbReference type="Gene3D" id="3.20.90.10">
    <property type="entry name" value="Tubby Protein, Chain A"/>
    <property type="match status" value="1"/>
</dbReference>
<feature type="compositionally biased region" description="Low complexity" evidence="1">
    <location>
        <begin position="122"/>
        <end position="158"/>
    </location>
</feature>
<proteinExistence type="predicted"/>
<evidence type="ECO:0000256" key="1">
    <source>
        <dbReference type="SAM" id="MobiDB-lite"/>
    </source>
</evidence>
<dbReference type="EMBL" id="JAPFFF010000009">
    <property type="protein sequence ID" value="KAK8882483.1"/>
    <property type="molecule type" value="Genomic_DNA"/>
</dbReference>
<feature type="compositionally biased region" description="Polar residues" evidence="1">
    <location>
        <begin position="203"/>
        <end position="213"/>
    </location>
</feature>
<dbReference type="Proteomes" id="UP001470230">
    <property type="component" value="Unassembled WGS sequence"/>
</dbReference>
<evidence type="ECO:0008006" key="4">
    <source>
        <dbReference type="Google" id="ProtNLM"/>
    </source>
</evidence>
<dbReference type="SUPFAM" id="SSF54518">
    <property type="entry name" value="Tubby C-terminal domain-like"/>
    <property type="match status" value="1"/>
</dbReference>
<accession>A0ABR2JVK1</accession>